<reference evidence="1" key="1">
    <citation type="submission" date="2024-02" db="EMBL/GenBank/DDBJ databases">
        <title>Metagenome Assembled Genome of Zalaria obscura JY119.</title>
        <authorList>
            <person name="Vighnesh L."/>
            <person name="Jagadeeshwari U."/>
            <person name="Venkata Ramana C."/>
            <person name="Sasikala C."/>
        </authorList>
    </citation>
    <scope>NUCLEOTIDE SEQUENCE</scope>
    <source>
        <strain evidence="1">JY119</strain>
    </source>
</reference>
<accession>A0ACC3SLW1</accession>
<sequence length="847" mass="95145">MGSVRHDSLTPRGKTVAPNIIDIRQEDLIPLAEQIRSGLRPKDGGEKRLPTLLLYNEKGLKLFEKITYLDEYYLTGQEIEVLEKYADRIADRVALEPESVIVELGSGNLRKVKILLDALDRKGRNVSYYALDVSPVELERTLAAVPEGTFKHVKCYGLLGTYDDGLAWLKEPKNITKPKTILSLGSSIGNFPRDDAAEFLRSFADFLGPRDNFLLGLDACTDPDRVYHAYNDRDGLTHQFILNGLLSANEYLGYEAFRTPDWEVIGEYDQEAGRHHAFVVPKKDIEVEGVKLTAGERIRIEESYKYDAAQSEALWSASRLSEGVKWTNSTGDYALHLLNRPQVAYPTKPEEYAAQAVPSVKDWAELWSAWDAVTQGMIPEEELLDQPIKLRNACIFYLGHIPTFMDIHLTRATRGKPTEPSYYPQIFERGIDPDVDDPEQCHSHSEIPDSWPPAPEILDFQSRVRMRIKKLYSSGQVDNDRAIARALWLGYEHEIMHLETLLYMLVQSEKTMAPPGTIRPDFQQLAAQSKRATVPNEWFNIPEQDITIGLEDADDNSGPDHYFGWDNEKPPRKVHIGAFAAKGRPITNGEYAEYLESNGSDKIPSCWTSTEATNGHTNELNGHANGTSAGPSHEFLQGKAVRTVYGLVPLQFALDWPVTASYDELKGCAQYMGGRMPTMEEARSIYHYVEQQKLAVKPAEIIPAVNGHLVNDGVEESPPSHPSVNGPSKATPSLNPHELFVDLSGENVGFKHWHPMPVTQHGDKLAGQSGMGGVWEWTSTVLEKHEGFEPMSLYPLYTADFFDGKHNVVLGGSWATHPRIAGRKSFVNWYQRNYPYVWAGARLVKDL</sequence>
<keyword evidence="2" id="KW-1185">Reference proteome</keyword>
<organism evidence="1 2">
    <name type="scientific">Zalaria obscura</name>
    <dbReference type="NCBI Taxonomy" id="2024903"/>
    <lineage>
        <taxon>Eukaryota</taxon>
        <taxon>Fungi</taxon>
        <taxon>Dikarya</taxon>
        <taxon>Ascomycota</taxon>
        <taxon>Pezizomycotina</taxon>
        <taxon>Dothideomycetes</taxon>
        <taxon>Dothideomycetidae</taxon>
        <taxon>Dothideales</taxon>
        <taxon>Zalariaceae</taxon>
        <taxon>Zalaria</taxon>
    </lineage>
</organism>
<protein>
    <submittedName>
        <fullName evidence="1">Uncharacterized protein</fullName>
    </submittedName>
</protein>
<dbReference type="Proteomes" id="UP001320706">
    <property type="component" value="Unassembled WGS sequence"/>
</dbReference>
<evidence type="ECO:0000313" key="1">
    <source>
        <dbReference type="EMBL" id="KAK8219265.1"/>
    </source>
</evidence>
<comment type="caution">
    <text evidence="1">The sequence shown here is derived from an EMBL/GenBank/DDBJ whole genome shotgun (WGS) entry which is preliminary data.</text>
</comment>
<gene>
    <name evidence="1" type="ORF">M8818_000999</name>
</gene>
<dbReference type="EMBL" id="JAMKPW020000004">
    <property type="protein sequence ID" value="KAK8219265.1"/>
    <property type="molecule type" value="Genomic_DNA"/>
</dbReference>
<name>A0ACC3SLW1_9PEZI</name>
<proteinExistence type="predicted"/>
<evidence type="ECO:0000313" key="2">
    <source>
        <dbReference type="Proteomes" id="UP001320706"/>
    </source>
</evidence>